<dbReference type="Pfam" id="PF00149">
    <property type="entry name" value="Metallophos"/>
    <property type="match status" value="1"/>
</dbReference>
<dbReference type="GO" id="GO:0005737">
    <property type="term" value="C:cytoplasm"/>
    <property type="evidence" value="ECO:0007669"/>
    <property type="project" value="TreeGrafter"/>
</dbReference>
<feature type="signal peptide" evidence="1">
    <location>
        <begin position="1"/>
        <end position="20"/>
    </location>
</feature>
<evidence type="ECO:0000256" key="1">
    <source>
        <dbReference type="SAM" id="SignalP"/>
    </source>
</evidence>
<dbReference type="Gene3D" id="3.60.21.10">
    <property type="match status" value="1"/>
</dbReference>
<dbReference type="EnsemblProtists" id="EOD20098">
    <property type="protein sequence ID" value="EOD20098"/>
    <property type="gene ID" value="EMIHUDRAFT_208926"/>
</dbReference>
<feature type="domain" description="Calcineurin-like phosphoesterase" evidence="2">
    <location>
        <begin position="26"/>
        <end position="224"/>
    </location>
</feature>
<dbReference type="HOGENOM" id="CLU_944702_0_0_1"/>
<protein>
    <recommendedName>
        <fullName evidence="2">Calcineurin-like phosphoesterase domain-containing protein</fullName>
    </recommendedName>
</protein>
<dbReference type="SUPFAM" id="SSF56300">
    <property type="entry name" value="Metallo-dependent phosphatases"/>
    <property type="match status" value="1"/>
</dbReference>
<reference evidence="4" key="1">
    <citation type="journal article" date="2013" name="Nature">
        <title>Pan genome of the phytoplankton Emiliania underpins its global distribution.</title>
        <authorList>
            <person name="Read B.A."/>
            <person name="Kegel J."/>
            <person name="Klute M.J."/>
            <person name="Kuo A."/>
            <person name="Lefebvre S.C."/>
            <person name="Maumus F."/>
            <person name="Mayer C."/>
            <person name="Miller J."/>
            <person name="Monier A."/>
            <person name="Salamov A."/>
            <person name="Young J."/>
            <person name="Aguilar M."/>
            <person name="Claverie J.M."/>
            <person name="Frickenhaus S."/>
            <person name="Gonzalez K."/>
            <person name="Herman E.K."/>
            <person name="Lin Y.C."/>
            <person name="Napier J."/>
            <person name="Ogata H."/>
            <person name="Sarno A.F."/>
            <person name="Shmutz J."/>
            <person name="Schroeder D."/>
            <person name="de Vargas C."/>
            <person name="Verret F."/>
            <person name="von Dassow P."/>
            <person name="Valentin K."/>
            <person name="Van de Peer Y."/>
            <person name="Wheeler G."/>
            <person name="Dacks J.B."/>
            <person name="Delwiche C.F."/>
            <person name="Dyhrman S.T."/>
            <person name="Glockner G."/>
            <person name="John U."/>
            <person name="Richards T."/>
            <person name="Worden A.Z."/>
            <person name="Zhang X."/>
            <person name="Grigoriev I.V."/>
            <person name="Allen A.E."/>
            <person name="Bidle K."/>
            <person name="Borodovsky M."/>
            <person name="Bowler C."/>
            <person name="Brownlee C."/>
            <person name="Cock J.M."/>
            <person name="Elias M."/>
            <person name="Gladyshev V.N."/>
            <person name="Groth M."/>
            <person name="Guda C."/>
            <person name="Hadaegh A."/>
            <person name="Iglesias-Rodriguez M.D."/>
            <person name="Jenkins J."/>
            <person name="Jones B.M."/>
            <person name="Lawson T."/>
            <person name="Leese F."/>
            <person name="Lindquist E."/>
            <person name="Lobanov A."/>
            <person name="Lomsadze A."/>
            <person name="Malik S.B."/>
            <person name="Marsh M.E."/>
            <person name="Mackinder L."/>
            <person name="Mock T."/>
            <person name="Mueller-Roeber B."/>
            <person name="Pagarete A."/>
            <person name="Parker M."/>
            <person name="Probert I."/>
            <person name="Quesneville H."/>
            <person name="Raines C."/>
            <person name="Rensing S.A."/>
            <person name="Riano-Pachon D.M."/>
            <person name="Richier S."/>
            <person name="Rokitta S."/>
            <person name="Shiraiwa Y."/>
            <person name="Soanes D.M."/>
            <person name="van der Giezen M."/>
            <person name="Wahlund T.M."/>
            <person name="Williams B."/>
            <person name="Wilson W."/>
            <person name="Wolfe G."/>
            <person name="Wurch L.L."/>
        </authorList>
    </citation>
    <scope>NUCLEOTIDE SEQUENCE</scope>
</reference>
<keyword evidence="4" id="KW-1185">Reference proteome</keyword>
<sequence>MAVAWLIAAVALPVPSGLLAVNTTRFRILQVSDTHCLGDATDAATHSFIREAVKGEQPDLVVFSGDQLDANAVQLRRAMLATLRAAGRPFLALSGNHDNRGEVEASSRLAGALGVQVEGGRFLDLTDRQGKRLFRLWAFDWLEERDWEGRARQRERFHDLSVRDPVKALAFVHMPTPEFAEEGRPTRPVGNALEPVSSTWADDGWTEALGAQGVLGIFAGHDHTNDYCVESHALPALCYAGYAGVGAYGAPVERRLRVIELQGLGKPRPAIWTWKRVEPSEEGQEGRTIDVQRLV</sequence>
<dbReference type="Proteomes" id="UP000013827">
    <property type="component" value="Unassembled WGS sequence"/>
</dbReference>
<evidence type="ECO:0000313" key="4">
    <source>
        <dbReference type="Proteomes" id="UP000013827"/>
    </source>
</evidence>
<organism evidence="3 4">
    <name type="scientific">Emiliania huxleyi (strain CCMP1516)</name>
    <dbReference type="NCBI Taxonomy" id="280463"/>
    <lineage>
        <taxon>Eukaryota</taxon>
        <taxon>Haptista</taxon>
        <taxon>Haptophyta</taxon>
        <taxon>Prymnesiophyceae</taxon>
        <taxon>Isochrysidales</taxon>
        <taxon>Noelaerhabdaceae</taxon>
        <taxon>Emiliania</taxon>
    </lineage>
</organism>
<dbReference type="OMA" id="QINPPLE"/>
<dbReference type="InterPro" id="IPR004843">
    <property type="entry name" value="Calcineurin-like_PHP"/>
</dbReference>
<dbReference type="GeneID" id="17265596"/>
<dbReference type="InterPro" id="IPR029052">
    <property type="entry name" value="Metallo-depent_PP-like"/>
</dbReference>
<reference evidence="3" key="2">
    <citation type="submission" date="2024-10" db="UniProtKB">
        <authorList>
            <consortium name="EnsemblProtists"/>
        </authorList>
    </citation>
    <scope>IDENTIFICATION</scope>
</reference>
<dbReference type="PANTHER" id="PTHR32440">
    <property type="entry name" value="PHOSPHATASE DCR2-RELATED-RELATED"/>
    <property type="match status" value="1"/>
</dbReference>
<proteinExistence type="predicted"/>
<dbReference type="KEGG" id="ehx:EMIHUDRAFT_208926"/>
<dbReference type="eggNOG" id="KOG1432">
    <property type="taxonomic scope" value="Eukaryota"/>
</dbReference>
<dbReference type="AlphaFoldDB" id="A0A0D3J9B3"/>
<dbReference type="PANTHER" id="PTHR32440:SF0">
    <property type="entry name" value="PHOSPHATASE DCR2-RELATED"/>
    <property type="match status" value="1"/>
</dbReference>
<evidence type="ECO:0000313" key="3">
    <source>
        <dbReference type="EnsemblProtists" id="EOD20098"/>
    </source>
</evidence>
<name>A0A0D3J9B3_EMIH1</name>
<feature type="chain" id="PRO_5044291366" description="Calcineurin-like phosphoesterase domain-containing protein" evidence="1">
    <location>
        <begin position="21"/>
        <end position="295"/>
    </location>
</feature>
<dbReference type="GO" id="GO:0016788">
    <property type="term" value="F:hydrolase activity, acting on ester bonds"/>
    <property type="evidence" value="ECO:0007669"/>
    <property type="project" value="TreeGrafter"/>
</dbReference>
<dbReference type="STRING" id="2903.R1CBL9"/>
<evidence type="ECO:0000259" key="2">
    <source>
        <dbReference type="Pfam" id="PF00149"/>
    </source>
</evidence>
<accession>A0A0D3J9B3</accession>
<dbReference type="RefSeq" id="XP_005772527.1">
    <property type="nucleotide sequence ID" value="XM_005772470.1"/>
</dbReference>
<keyword evidence="1" id="KW-0732">Signal</keyword>
<dbReference type="PaxDb" id="2903-EOD20098"/>